<feature type="compositionally biased region" description="Polar residues" evidence="8">
    <location>
        <begin position="304"/>
        <end position="322"/>
    </location>
</feature>
<dbReference type="GO" id="GO:0006281">
    <property type="term" value="P:DNA repair"/>
    <property type="evidence" value="ECO:0007669"/>
    <property type="project" value="UniProtKB-KW"/>
</dbReference>
<dbReference type="InterPro" id="IPR039776">
    <property type="entry name" value="Pds5"/>
</dbReference>
<feature type="compositionally biased region" description="Basic and acidic residues" evidence="8">
    <location>
        <begin position="630"/>
        <end position="642"/>
    </location>
</feature>
<dbReference type="PANTHER" id="PTHR12663">
    <property type="entry name" value="ANDROGEN INDUCED INHIBITOR OF PROLIFERATION AS3 / PDS5-RELATED"/>
    <property type="match status" value="1"/>
</dbReference>
<keyword evidence="3" id="KW-0227">DNA damage</keyword>
<feature type="compositionally biased region" description="Basic and acidic residues" evidence="8">
    <location>
        <begin position="819"/>
        <end position="833"/>
    </location>
</feature>
<dbReference type="GO" id="GO:0005634">
    <property type="term" value="C:nucleus"/>
    <property type="evidence" value="ECO:0007669"/>
    <property type="project" value="UniProtKB-SubCell"/>
</dbReference>
<dbReference type="GO" id="GO:0000785">
    <property type="term" value="C:chromatin"/>
    <property type="evidence" value="ECO:0007669"/>
    <property type="project" value="TreeGrafter"/>
</dbReference>
<protein>
    <recommendedName>
        <fullName evidence="9">Tudor domain-containing protein</fullName>
    </recommendedName>
</protein>
<dbReference type="STRING" id="3818.A0A445CWL1"/>
<keyword evidence="11" id="KW-1185">Reference proteome</keyword>
<feature type="compositionally biased region" description="Low complexity" evidence="8">
    <location>
        <begin position="834"/>
        <end position="856"/>
    </location>
</feature>
<organism evidence="10 11">
    <name type="scientific">Arachis hypogaea</name>
    <name type="common">Peanut</name>
    <dbReference type="NCBI Taxonomy" id="3818"/>
    <lineage>
        <taxon>Eukaryota</taxon>
        <taxon>Viridiplantae</taxon>
        <taxon>Streptophyta</taxon>
        <taxon>Embryophyta</taxon>
        <taxon>Tracheophyta</taxon>
        <taxon>Spermatophyta</taxon>
        <taxon>Magnoliopsida</taxon>
        <taxon>eudicotyledons</taxon>
        <taxon>Gunneridae</taxon>
        <taxon>Pentapetalae</taxon>
        <taxon>rosids</taxon>
        <taxon>fabids</taxon>
        <taxon>Fabales</taxon>
        <taxon>Fabaceae</taxon>
        <taxon>Papilionoideae</taxon>
        <taxon>50 kb inversion clade</taxon>
        <taxon>dalbergioids sensu lato</taxon>
        <taxon>Dalbergieae</taxon>
        <taxon>Pterocarpus clade</taxon>
        <taxon>Arachis</taxon>
    </lineage>
</organism>
<reference evidence="10 11" key="1">
    <citation type="submission" date="2019-01" db="EMBL/GenBank/DDBJ databases">
        <title>Sequencing of cultivated peanut Arachis hypogaea provides insights into genome evolution and oil improvement.</title>
        <authorList>
            <person name="Chen X."/>
        </authorList>
    </citation>
    <scope>NUCLEOTIDE SEQUENCE [LARGE SCALE GENOMIC DNA]</scope>
    <source>
        <strain evidence="11">cv. Fuhuasheng</strain>
        <tissue evidence="10">Leaves</tissue>
    </source>
</reference>
<feature type="compositionally biased region" description="Basic and acidic residues" evidence="8">
    <location>
        <begin position="583"/>
        <end position="600"/>
    </location>
</feature>
<comment type="caution">
    <text evidence="10">The sequence shown here is derived from an EMBL/GenBank/DDBJ whole genome shotgun (WGS) entry which is preliminary data.</text>
</comment>
<evidence type="ECO:0000313" key="10">
    <source>
        <dbReference type="EMBL" id="RYR55309.1"/>
    </source>
</evidence>
<evidence type="ECO:0000256" key="2">
    <source>
        <dbReference type="ARBA" id="ARBA00022618"/>
    </source>
</evidence>
<feature type="region of interest" description="Disordered" evidence="8">
    <location>
        <begin position="278"/>
        <end position="644"/>
    </location>
</feature>
<dbReference type="EMBL" id="SDMP01000006">
    <property type="protein sequence ID" value="RYR55309.1"/>
    <property type="molecule type" value="Genomic_DNA"/>
</dbReference>
<evidence type="ECO:0000256" key="5">
    <source>
        <dbReference type="ARBA" id="ARBA00023204"/>
    </source>
</evidence>
<feature type="compositionally biased region" description="Basic and acidic residues" evidence="8">
    <location>
        <begin position="481"/>
        <end position="513"/>
    </location>
</feature>
<dbReference type="CDD" id="cd20404">
    <property type="entry name" value="Tudor_Agenet_AtEML-like"/>
    <property type="match status" value="1"/>
</dbReference>
<evidence type="ECO:0000256" key="4">
    <source>
        <dbReference type="ARBA" id="ARBA00022776"/>
    </source>
</evidence>
<keyword evidence="5" id="KW-0234">DNA repair</keyword>
<dbReference type="SMART" id="SM00333">
    <property type="entry name" value="TUDOR"/>
    <property type="match status" value="1"/>
</dbReference>
<feature type="compositionally biased region" description="Basic and acidic residues" evidence="8">
    <location>
        <begin position="402"/>
        <end position="420"/>
    </location>
</feature>
<dbReference type="Pfam" id="PF20168">
    <property type="entry name" value="PDS5"/>
    <property type="match status" value="1"/>
</dbReference>
<feature type="compositionally biased region" description="Basic and acidic residues" evidence="8">
    <location>
        <begin position="872"/>
        <end position="882"/>
    </location>
</feature>
<sequence>MASAERQLEEQLREAGNKLLDPPSSVDELLPLLDQIENCLSRVEQSPSQSTQNALSPALKALIADKLFKHSDVDVKVAVASCISEITRITAPDAPYDDDQMKEVFQLIVSSFESLHDMASRSYTKRTSILETVAKVRSCVVMLDLECDTLIVEMFKHFLKSVREEHPENVFSSMETIMTLVIEESEDIPLELLSPILGSVKKDNEEVLPIARKLGERVLECSASKLKPSLVQAVNTLGISLDNYSNVLASICQDTPGSMEQNDACATTNKCLIFQEGESKSTKEPVEESAQVAGEDAKEAEPPQQDSSITGRSPKSVMSNGIAQAGEEDALVDSKSGKTEDDTNCSNQTKGIDMPGKEEPNDLDAGKPDKSEKKLVQATKRRGRKINPSVRSAEPSEGSHLAVEKEAEKQTDSKSDRKEVPSSPQQDGCVEAAEPSENDKETDTKVPSPKTTEGEPDIASPSPSENKDENDSKKHVRSKKKDSSAKEVTIKEVATDDGLKKVDEGTSDSEAKPSRRSGKKIIDRSSDGKKTTVADSDKKGSGISDADAKKQSAKKVEESKKGSVGSSSRQSEVKKKRAPGKVSSDKGIAKSATKDEEKELVLSPKPASKSTKDDHPEETPKTSAKRKRTPAKENESNIKDGEGLVGTRVKVFWPDDDMYYEGVVDSFDRSKKKHKVLYDDGDMEILNLKKERWEILDSAAPDGEEGSEHRSPDVSDDNDILPEPAKKKGKTSDGKKAAFSKSGGATSSKSKGSSGKSSQKSKDSSKVDRKTKDNTPKTGGSKSIDAAPKASGKSKNSDGSKISKPKDDDVSVSKPSAKSKQETPKTGKSKQETSKSAASKSKSTKGGKSNGTGKMKASLLQVKDSESEDSEGSTKEMEEVKVKATSSSKSGTEVKSGKKRGRN</sequence>
<feature type="compositionally biased region" description="Basic and acidic residues" evidence="8">
    <location>
        <begin position="520"/>
        <end position="561"/>
    </location>
</feature>
<keyword evidence="6" id="KW-0539">Nucleus</keyword>
<dbReference type="InterPro" id="IPR002999">
    <property type="entry name" value="Tudor"/>
</dbReference>
<evidence type="ECO:0000313" key="11">
    <source>
        <dbReference type="Proteomes" id="UP000289738"/>
    </source>
</evidence>
<gene>
    <name evidence="10" type="ORF">Ahy_A06g030547</name>
</gene>
<feature type="compositionally biased region" description="Basic and acidic residues" evidence="8">
    <location>
        <begin position="610"/>
        <end position="620"/>
    </location>
</feature>
<keyword evidence="4" id="KW-0498">Mitosis</keyword>
<dbReference type="Proteomes" id="UP000289738">
    <property type="component" value="Chromosome A06"/>
</dbReference>
<feature type="compositionally biased region" description="Basic and acidic residues" evidence="8">
    <location>
        <begin position="760"/>
        <end position="775"/>
    </location>
</feature>
<feature type="region of interest" description="Disordered" evidence="8">
    <location>
        <begin position="697"/>
        <end position="903"/>
    </location>
</feature>
<dbReference type="SUPFAM" id="SSF63748">
    <property type="entry name" value="Tudor/PWWP/MBT"/>
    <property type="match status" value="1"/>
</dbReference>
<feature type="compositionally biased region" description="Basic and acidic residues" evidence="8">
    <location>
        <begin position="355"/>
        <end position="375"/>
    </location>
</feature>
<dbReference type="Gene3D" id="2.30.30.140">
    <property type="match status" value="1"/>
</dbReference>
<dbReference type="GO" id="GO:0035825">
    <property type="term" value="P:homologous recombination"/>
    <property type="evidence" value="ECO:0007669"/>
    <property type="project" value="UniProtKB-ARBA"/>
</dbReference>
<feature type="compositionally biased region" description="Basic and acidic residues" evidence="8">
    <location>
        <begin position="724"/>
        <end position="736"/>
    </location>
</feature>
<name>A0A445CWL1_ARAHY</name>
<dbReference type="GO" id="GO:0051301">
    <property type="term" value="P:cell division"/>
    <property type="evidence" value="ECO:0007669"/>
    <property type="project" value="UniProtKB-KW"/>
</dbReference>
<proteinExistence type="predicted"/>
<evidence type="ECO:0000256" key="8">
    <source>
        <dbReference type="SAM" id="MobiDB-lite"/>
    </source>
</evidence>
<dbReference type="InterPro" id="IPR016024">
    <property type="entry name" value="ARM-type_fold"/>
</dbReference>
<dbReference type="GO" id="GO:0007064">
    <property type="term" value="P:mitotic sister chromatid cohesion"/>
    <property type="evidence" value="ECO:0007669"/>
    <property type="project" value="InterPro"/>
</dbReference>
<feature type="compositionally biased region" description="Low complexity" evidence="8">
    <location>
        <begin position="737"/>
        <end position="758"/>
    </location>
</feature>
<dbReference type="SUPFAM" id="SSF48371">
    <property type="entry name" value="ARM repeat"/>
    <property type="match status" value="1"/>
</dbReference>
<dbReference type="PANTHER" id="PTHR12663:SF3">
    <property type="entry name" value="SISTER CHROMATID COHESION PROTEIN PDS5 HOMOLOG C"/>
    <property type="match status" value="1"/>
</dbReference>
<comment type="subcellular location">
    <subcellularLocation>
        <location evidence="1">Nucleus</location>
    </subcellularLocation>
</comment>
<evidence type="ECO:0000259" key="9">
    <source>
        <dbReference type="SMART" id="SM00333"/>
    </source>
</evidence>
<accession>A0A445CWL1</accession>
<evidence type="ECO:0000256" key="3">
    <source>
        <dbReference type="ARBA" id="ARBA00022763"/>
    </source>
</evidence>
<feature type="compositionally biased region" description="Polar residues" evidence="8">
    <location>
        <begin position="884"/>
        <end position="893"/>
    </location>
</feature>
<evidence type="ECO:0000256" key="7">
    <source>
        <dbReference type="ARBA" id="ARBA00023306"/>
    </source>
</evidence>
<dbReference type="AlphaFoldDB" id="A0A445CWL1"/>
<feature type="domain" description="Tudor" evidence="9">
    <location>
        <begin position="641"/>
        <end position="699"/>
    </location>
</feature>
<evidence type="ECO:0000256" key="1">
    <source>
        <dbReference type="ARBA" id="ARBA00004123"/>
    </source>
</evidence>
<keyword evidence="7" id="KW-0131">Cell cycle</keyword>
<keyword evidence="2" id="KW-0132">Cell division</keyword>
<evidence type="ECO:0000256" key="6">
    <source>
        <dbReference type="ARBA" id="ARBA00023242"/>
    </source>
</evidence>